<dbReference type="Proteomes" id="UP000295565">
    <property type="component" value="Unassembled WGS sequence"/>
</dbReference>
<dbReference type="HAMAP" id="MF_00427">
    <property type="entry name" value="NqrC"/>
    <property type="match status" value="1"/>
</dbReference>
<dbReference type="Pfam" id="PF04205">
    <property type="entry name" value="FMN_bind"/>
    <property type="match status" value="1"/>
</dbReference>
<comment type="catalytic activity">
    <reaction evidence="16 17">
        <text>a ubiquinone + n Na(+)(in) + NADH + H(+) = a ubiquinol + n Na(+)(out) + NAD(+)</text>
        <dbReference type="Rhea" id="RHEA:47748"/>
        <dbReference type="Rhea" id="RHEA-COMP:9565"/>
        <dbReference type="Rhea" id="RHEA-COMP:9566"/>
        <dbReference type="ChEBI" id="CHEBI:15378"/>
        <dbReference type="ChEBI" id="CHEBI:16389"/>
        <dbReference type="ChEBI" id="CHEBI:17976"/>
        <dbReference type="ChEBI" id="CHEBI:29101"/>
        <dbReference type="ChEBI" id="CHEBI:57540"/>
        <dbReference type="ChEBI" id="CHEBI:57945"/>
        <dbReference type="EC" id="7.2.1.1"/>
    </reaction>
</comment>
<keyword evidence="3" id="KW-0997">Cell inner membrane</keyword>
<evidence type="ECO:0000256" key="11">
    <source>
        <dbReference type="ARBA" id="ARBA00023053"/>
    </source>
</evidence>
<evidence type="ECO:0000256" key="7">
    <source>
        <dbReference type="ARBA" id="ARBA00022692"/>
    </source>
</evidence>
<keyword evidence="20" id="KW-1185">Reference proteome</keyword>
<dbReference type="EC" id="7.2.1.1" evidence="16 17"/>
<keyword evidence="1 16" id="KW-0813">Transport</keyword>
<evidence type="ECO:0000256" key="12">
    <source>
        <dbReference type="ARBA" id="ARBA00023065"/>
    </source>
</evidence>
<feature type="transmembrane region" description="Helical" evidence="16">
    <location>
        <begin position="12"/>
        <end position="32"/>
    </location>
</feature>
<keyword evidence="5 16" id="KW-0285">Flavoprotein</keyword>
<comment type="caution">
    <text evidence="16">Lacks conserved residue(s) required for the propagation of feature annotation.</text>
</comment>
<feature type="modified residue" description="FMN phosphoryl threonine" evidence="16">
    <location>
        <position position="227"/>
    </location>
</feature>
<dbReference type="PIRSF" id="PIRSF009437">
    <property type="entry name" value="NQR-1_subunit_C"/>
    <property type="match status" value="1"/>
</dbReference>
<evidence type="ECO:0000256" key="15">
    <source>
        <dbReference type="ARBA" id="ARBA00023201"/>
    </source>
</evidence>
<keyword evidence="9 16" id="KW-1133">Transmembrane helix</keyword>
<dbReference type="SMART" id="SM00900">
    <property type="entry name" value="FMN_bind"/>
    <property type="match status" value="1"/>
</dbReference>
<evidence type="ECO:0000256" key="6">
    <source>
        <dbReference type="ARBA" id="ARBA00022643"/>
    </source>
</evidence>
<evidence type="ECO:0000256" key="5">
    <source>
        <dbReference type="ARBA" id="ARBA00022630"/>
    </source>
</evidence>
<keyword evidence="14 16" id="KW-0472">Membrane</keyword>
<evidence type="ECO:0000256" key="1">
    <source>
        <dbReference type="ARBA" id="ARBA00022448"/>
    </source>
</evidence>
<evidence type="ECO:0000256" key="13">
    <source>
        <dbReference type="ARBA" id="ARBA00023075"/>
    </source>
</evidence>
<keyword evidence="4 16" id="KW-0597">Phosphoprotein</keyword>
<dbReference type="EMBL" id="SMGD01000011">
    <property type="protein sequence ID" value="TCK58666.1"/>
    <property type="molecule type" value="Genomic_DNA"/>
</dbReference>
<evidence type="ECO:0000259" key="18">
    <source>
        <dbReference type="SMART" id="SM00900"/>
    </source>
</evidence>
<comment type="subunit">
    <text evidence="16 17">Composed of six subunits; NqrA, NqrB, NqrC, NqrD, NqrE and NqrF.</text>
</comment>
<dbReference type="PANTHER" id="PTHR37838:SF1">
    <property type="entry name" value="NA(+)-TRANSLOCATING NADH-QUINONE REDUCTASE SUBUNIT C"/>
    <property type="match status" value="1"/>
</dbReference>
<keyword evidence="12 16" id="KW-0406">Ion transport</keyword>
<accession>A0A4R1K3K3</accession>
<organism evidence="19 20">
    <name type="scientific">Celerinatantimonas diazotrophica</name>
    <dbReference type="NCBI Taxonomy" id="412034"/>
    <lineage>
        <taxon>Bacteria</taxon>
        <taxon>Pseudomonadati</taxon>
        <taxon>Pseudomonadota</taxon>
        <taxon>Gammaproteobacteria</taxon>
        <taxon>Celerinatantimonadaceae</taxon>
        <taxon>Celerinatantimonas</taxon>
    </lineage>
</organism>
<dbReference type="GO" id="GO:0005886">
    <property type="term" value="C:plasma membrane"/>
    <property type="evidence" value="ECO:0007669"/>
    <property type="project" value="UniProtKB-SubCell"/>
</dbReference>
<comment type="similarity">
    <text evidence="16 17">Belongs to the NqrC family.</text>
</comment>
<dbReference type="NCBIfam" id="NF003746">
    <property type="entry name" value="PRK05346.1-1"/>
    <property type="match status" value="1"/>
</dbReference>
<keyword evidence="13 16" id="KW-0830">Ubiquinone</keyword>
<dbReference type="GO" id="GO:0016655">
    <property type="term" value="F:oxidoreductase activity, acting on NAD(P)H, quinone or similar compound as acceptor"/>
    <property type="evidence" value="ECO:0007669"/>
    <property type="project" value="UniProtKB-UniRule"/>
</dbReference>
<protein>
    <recommendedName>
        <fullName evidence="16 17">Na(+)-translocating NADH-quinone reductase subunit C</fullName>
        <shortName evidence="16 17">Na(+)-NQR subunit C</shortName>
        <shortName evidence="16 17">Na(+)-translocating NQR subunit C</shortName>
        <ecNumber evidence="16 17">7.2.1.1</ecNumber>
    </recommendedName>
    <alternativeName>
        <fullName evidence="16 17">NQR complex subunit C</fullName>
    </alternativeName>
    <alternativeName>
        <fullName evidence="16 17">NQR-1 subunit C</fullName>
    </alternativeName>
</protein>
<dbReference type="OrthoDB" id="9786835at2"/>
<dbReference type="InterPro" id="IPR007329">
    <property type="entry name" value="FMN-bd"/>
</dbReference>
<evidence type="ECO:0000313" key="20">
    <source>
        <dbReference type="Proteomes" id="UP000295565"/>
    </source>
</evidence>
<keyword evidence="10 16" id="KW-0520">NAD</keyword>
<dbReference type="NCBIfam" id="NF003749">
    <property type="entry name" value="PRK05346.1-5"/>
    <property type="match status" value="1"/>
</dbReference>
<keyword evidence="2 16" id="KW-1003">Cell membrane</keyword>
<proteinExistence type="inferred from homology"/>
<evidence type="ECO:0000256" key="14">
    <source>
        <dbReference type="ARBA" id="ARBA00023136"/>
    </source>
</evidence>
<comment type="cofactor">
    <cofactor evidence="16 17">
        <name>FMN</name>
        <dbReference type="ChEBI" id="CHEBI:58210"/>
    </cofactor>
</comment>
<gene>
    <name evidence="16" type="primary">nqrC</name>
    <name evidence="19" type="ORF">EV690_0803</name>
</gene>
<dbReference type="PANTHER" id="PTHR37838">
    <property type="entry name" value="NA(+)-TRANSLOCATING NADH-QUINONE REDUCTASE SUBUNIT C"/>
    <property type="match status" value="1"/>
</dbReference>
<comment type="subcellular location">
    <subcellularLocation>
        <location evidence="16">Cell membrane</location>
        <topology evidence="16">Single-pass membrane protein</topology>
    </subcellularLocation>
</comment>
<evidence type="ECO:0000256" key="8">
    <source>
        <dbReference type="ARBA" id="ARBA00022967"/>
    </source>
</evidence>
<keyword evidence="15 16" id="KW-0739">Sodium transport</keyword>
<dbReference type="NCBIfam" id="TIGR01938">
    <property type="entry name" value="nqrC"/>
    <property type="match status" value="1"/>
</dbReference>
<evidence type="ECO:0000256" key="3">
    <source>
        <dbReference type="ARBA" id="ARBA00022519"/>
    </source>
</evidence>
<keyword evidence="8 16" id="KW-1278">Translocase</keyword>
<feature type="domain" description="FMN-binding" evidence="18">
    <location>
        <begin position="146"/>
        <end position="244"/>
    </location>
</feature>
<dbReference type="GO" id="GO:0010181">
    <property type="term" value="F:FMN binding"/>
    <property type="evidence" value="ECO:0007669"/>
    <property type="project" value="UniProtKB-UniRule"/>
</dbReference>
<comment type="function">
    <text evidence="16">NQR complex catalyzes the reduction of ubiquinone-1 to ubiquinol by two successive reactions, coupled with the transport of Na(+) ions from the cytoplasm to the periplasm. NqrA to NqrE are probably involved in the second step, the conversion of ubisemiquinone to ubiquinol.</text>
</comment>
<dbReference type="AlphaFoldDB" id="A0A4R1K3K3"/>
<dbReference type="RefSeq" id="WP_131911630.1">
    <property type="nucleotide sequence ID" value="NZ_OU594967.1"/>
</dbReference>
<evidence type="ECO:0000256" key="10">
    <source>
        <dbReference type="ARBA" id="ARBA00023027"/>
    </source>
</evidence>
<evidence type="ECO:0000256" key="9">
    <source>
        <dbReference type="ARBA" id="ARBA00022989"/>
    </source>
</evidence>
<reference evidence="19 20" key="1">
    <citation type="submission" date="2019-03" db="EMBL/GenBank/DDBJ databases">
        <title>Genomic Encyclopedia of Type Strains, Phase IV (KMG-IV): sequencing the most valuable type-strain genomes for metagenomic binning, comparative biology and taxonomic classification.</title>
        <authorList>
            <person name="Goeker M."/>
        </authorList>
    </citation>
    <scope>NUCLEOTIDE SEQUENCE [LARGE SCALE GENOMIC DNA]</scope>
    <source>
        <strain evidence="19 20">DSM 18577</strain>
    </source>
</reference>
<keyword evidence="7 16" id="KW-0812">Transmembrane</keyword>
<evidence type="ECO:0000256" key="17">
    <source>
        <dbReference type="PIRNR" id="PIRNR009437"/>
    </source>
</evidence>
<evidence type="ECO:0000256" key="4">
    <source>
        <dbReference type="ARBA" id="ARBA00022553"/>
    </source>
</evidence>
<keyword evidence="6 16" id="KW-0288">FMN</keyword>
<dbReference type="InterPro" id="IPR010204">
    <property type="entry name" value="NqrC"/>
</dbReference>
<comment type="caution">
    <text evidence="19">The sequence shown here is derived from an EMBL/GenBank/DDBJ whole genome shotgun (WGS) entry which is preliminary data.</text>
</comment>
<sequence length="261" mass="28141">MSGNDSLGKTLSVVIGISLICSIVVSGAAVGLKGMQDHNIKVNKQSNILQVSGVDYQGKSITDVYNKRIEPKVVNLNTGEYVPASKINPVTFNQRVAAKDPSMSMALSQNQDLAGIKRRSNYATVYLVHNKDGKLARVILPIHGRGLWSMMYAFLAVAPDGNTVKGIIYYQQGETPGLGAQVENPSWRAEFVGKKLYNANYKPALTLIKGGANPNAPSQVDALSGATLTSNGVRNTLKFWLGPLGYSKYLTKLRQGELNNG</sequence>
<evidence type="ECO:0000313" key="19">
    <source>
        <dbReference type="EMBL" id="TCK58666.1"/>
    </source>
</evidence>
<keyword evidence="11 16" id="KW-0915">Sodium</keyword>
<name>A0A4R1K3K3_9GAMM</name>
<evidence type="ECO:0000256" key="16">
    <source>
        <dbReference type="HAMAP-Rule" id="MF_00427"/>
    </source>
</evidence>
<evidence type="ECO:0000256" key="2">
    <source>
        <dbReference type="ARBA" id="ARBA00022475"/>
    </source>
</evidence>
<dbReference type="GO" id="GO:0006814">
    <property type="term" value="P:sodium ion transport"/>
    <property type="evidence" value="ECO:0007669"/>
    <property type="project" value="UniProtKB-UniRule"/>
</dbReference>